<dbReference type="InterPro" id="IPR052955">
    <property type="entry name" value="UPF0703_membrane_permease"/>
</dbReference>
<evidence type="ECO:0008006" key="6">
    <source>
        <dbReference type="Google" id="ProtNLM"/>
    </source>
</evidence>
<protein>
    <recommendedName>
        <fullName evidence="6">TIGR03943 family protein</fullName>
    </recommendedName>
</protein>
<dbReference type="Pfam" id="PF09323">
    <property type="entry name" value="DUF1980"/>
    <property type="match status" value="1"/>
</dbReference>
<feature type="transmembrane region" description="Helical" evidence="1">
    <location>
        <begin position="84"/>
        <end position="106"/>
    </location>
</feature>
<dbReference type="RefSeq" id="WP_008231795.1">
    <property type="nucleotide sequence ID" value="NZ_CAIY01000011.1"/>
</dbReference>
<dbReference type="Proteomes" id="UP000053051">
    <property type="component" value="Unassembled WGS sequence"/>
</dbReference>
<organism evidence="4 5">
    <name type="scientific">Richelia intracellularis HH01</name>
    <dbReference type="NCBI Taxonomy" id="1165094"/>
    <lineage>
        <taxon>Bacteria</taxon>
        <taxon>Bacillati</taxon>
        <taxon>Cyanobacteriota</taxon>
        <taxon>Cyanophyceae</taxon>
        <taxon>Nostocales</taxon>
        <taxon>Nostocaceae</taxon>
        <taxon>Richelia</taxon>
    </lineage>
</organism>
<feature type="domain" description="DUF1980" evidence="3">
    <location>
        <begin position="154"/>
        <end position="256"/>
    </location>
</feature>
<dbReference type="STRING" id="1165094.RINTHH_2300"/>
<reference evidence="4 5" key="1">
    <citation type="submission" date="2012-05" db="EMBL/GenBank/DDBJ databases">
        <authorList>
            <person name="Hilton J."/>
        </authorList>
    </citation>
    <scope>NUCLEOTIDE SEQUENCE [LARGE SCALE GENOMIC DNA]</scope>
    <source>
        <strain evidence="4 5">HH01</strain>
    </source>
</reference>
<sequence>MNLPNFGVRVYRILLPWLDILAISAWGILILKYWSTGKLSLLIHPNYFTLVLLTGIILIIISIARSRQLWQQRHCEVRYSVQHISIFPPGWGSTLLLVTAVLGFVFTPQVFASDKAIQKGINDLLGLSRIQPQSFRVSVNPEERSLIDWIRTLNVYPEPDAYVGQKAKIQGFVIHPQDFGDDFFLLARFVLTCCAADAYPVGLPIKVLTSRQEYKPDSWLEVQGIIGATTLLGKRQLIINASSLKKIPQPNNPYEY</sequence>
<dbReference type="Pfam" id="PF21537">
    <property type="entry name" value="DUF1980_C"/>
    <property type="match status" value="1"/>
</dbReference>
<keyword evidence="5" id="KW-1185">Reference proteome</keyword>
<proteinExistence type="predicted"/>
<feature type="domain" description="DUF1980" evidence="2">
    <location>
        <begin position="20"/>
        <end position="122"/>
    </location>
</feature>
<evidence type="ECO:0000256" key="1">
    <source>
        <dbReference type="SAM" id="Phobius"/>
    </source>
</evidence>
<comment type="caution">
    <text evidence="4">The sequence shown here is derived from an EMBL/GenBank/DDBJ whole genome shotgun (WGS) entry which is preliminary data.</text>
</comment>
<evidence type="ECO:0000313" key="5">
    <source>
        <dbReference type="Proteomes" id="UP000053051"/>
    </source>
</evidence>
<dbReference type="AlphaFoldDB" id="M1X285"/>
<evidence type="ECO:0000259" key="2">
    <source>
        <dbReference type="Pfam" id="PF09323"/>
    </source>
</evidence>
<evidence type="ECO:0000259" key="3">
    <source>
        <dbReference type="Pfam" id="PF21537"/>
    </source>
</evidence>
<dbReference type="PANTHER" id="PTHR40047">
    <property type="entry name" value="UPF0703 PROTEIN YCGQ"/>
    <property type="match status" value="1"/>
</dbReference>
<feature type="transmembrane region" description="Helical" evidence="1">
    <location>
        <begin position="46"/>
        <end position="64"/>
    </location>
</feature>
<dbReference type="InterPro" id="IPR015402">
    <property type="entry name" value="DUF1980"/>
</dbReference>
<dbReference type="EMBL" id="CAIY01000011">
    <property type="protein sequence ID" value="CCH66385.1"/>
    <property type="molecule type" value="Genomic_DNA"/>
</dbReference>
<dbReference type="PANTHER" id="PTHR40047:SF1">
    <property type="entry name" value="UPF0703 PROTEIN YCGQ"/>
    <property type="match status" value="1"/>
</dbReference>
<keyword evidence="1" id="KW-0472">Membrane</keyword>
<feature type="transmembrane region" description="Helical" evidence="1">
    <location>
        <begin position="12"/>
        <end position="34"/>
    </location>
</feature>
<dbReference type="OrthoDB" id="9770408at2"/>
<dbReference type="InterPro" id="IPR048447">
    <property type="entry name" value="DUF1980_C"/>
</dbReference>
<dbReference type="InterPro" id="IPR048493">
    <property type="entry name" value="DUF1980_N"/>
</dbReference>
<accession>M1X285</accession>
<keyword evidence="1" id="KW-0812">Transmembrane</keyword>
<evidence type="ECO:0000313" key="4">
    <source>
        <dbReference type="EMBL" id="CCH66385.1"/>
    </source>
</evidence>
<keyword evidence="1" id="KW-1133">Transmembrane helix</keyword>
<reference evidence="5" key="2">
    <citation type="submission" date="2016-01" db="EMBL/GenBank/DDBJ databases">
        <title>Diatom-associated endosymboitic cyanobacterium lacks core nitrogen metabolism enzymes.</title>
        <authorList>
            <person name="Hilton J.A."/>
            <person name="Foster R.A."/>
            <person name="Tripp H.J."/>
            <person name="Carter B.J."/>
            <person name="Zehr J.P."/>
            <person name="Villareal T.A."/>
        </authorList>
    </citation>
    <scope>NUCLEOTIDE SEQUENCE [LARGE SCALE GENOMIC DNA]</scope>
    <source>
        <strain evidence="5">HH01</strain>
    </source>
</reference>
<name>M1X285_9NOST</name>
<gene>
    <name evidence="4" type="ORF">RINTHH_2300</name>
</gene>
<dbReference type="NCBIfam" id="TIGR03943">
    <property type="entry name" value="TIGR03943 family putative permease subunit"/>
    <property type="match status" value="1"/>
</dbReference>